<comment type="caution">
    <text evidence="2">The sequence shown here is derived from an EMBL/GenBank/DDBJ whole genome shotgun (WGS) entry which is preliminary data.</text>
</comment>
<feature type="compositionally biased region" description="Polar residues" evidence="1">
    <location>
        <begin position="305"/>
        <end position="317"/>
    </location>
</feature>
<feature type="region of interest" description="Disordered" evidence="1">
    <location>
        <begin position="1"/>
        <end position="31"/>
    </location>
</feature>
<feature type="region of interest" description="Disordered" evidence="1">
    <location>
        <begin position="44"/>
        <end position="115"/>
    </location>
</feature>
<organism evidence="2 3">
    <name type="scientific">Guyanagaster necrorhizus</name>
    <dbReference type="NCBI Taxonomy" id="856835"/>
    <lineage>
        <taxon>Eukaryota</taxon>
        <taxon>Fungi</taxon>
        <taxon>Dikarya</taxon>
        <taxon>Basidiomycota</taxon>
        <taxon>Agaricomycotina</taxon>
        <taxon>Agaricomycetes</taxon>
        <taxon>Agaricomycetidae</taxon>
        <taxon>Agaricales</taxon>
        <taxon>Marasmiineae</taxon>
        <taxon>Physalacriaceae</taxon>
        <taxon>Guyanagaster</taxon>
    </lineage>
</organism>
<accession>A0A9P7VFM1</accession>
<gene>
    <name evidence="2" type="ORF">BT62DRAFT_689066</name>
</gene>
<feature type="compositionally biased region" description="Low complexity" evidence="1">
    <location>
        <begin position="318"/>
        <end position="343"/>
    </location>
</feature>
<feature type="compositionally biased region" description="Low complexity" evidence="1">
    <location>
        <begin position="244"/>
        <end position="255"/>
    </location>
</feature>
<evidence type="ECO:0000313" key="2">
    <source>
        <dbReference type="EMBL" id="KAG7439824.1"/>
    </source>
</evidence>
<evidence type="ECO:0000256" key="1">
    <source>
        <dbReference type="SAM" id="MobiDB-lite"/>
    </source>
</evidence>
<feature type="compositionally biased region" description="Basic and acidic residues" evidence="1">
    <location>
        <begin position="259"/>
        <end position="268"/>
    </location>
</feature>
<feature type="compositionally biased region" description="Low complexity" evidence="1">
    <location>
        <begin position="18"/>
        <end position="30"/>
    </location>
</feature>
<feature type="compositionally biased region" description="Polar residues" evidence="1">
    <location>
        <begin position="231"/>
        <end position="243"/>
    </location>
</feature>
<dbReference type="RefSeq" id="XP_043033324.1">
    <property type="nucleotide sequence ID" value="XM_043181885.1"/>
</dbReference>
<evidence type="ECO:0000313" key="3">
    <source>
        <dbReference type="Proteomes" id="UP000812287"/>
    </source>
</evidence>
<reference evidence="2" key="1">
    <citation type="submission" date="2020-11" db="EMBL/GenBank/DDBJ databases">
        <title>Adaptations for nitrogen fixation in a non-lichenized fungal sporocarp promotes dispersal by wood-feeding termites.</title>
        <authorList>
            <consortium name="DOE Joint Genome Institute"/>
            <person name="Koch R.A."/>
            <person name="Yoon G."/>
            <person name="Arayal U."/>
            <person name="Lail K."/>
            <person name="Amirebrahimi M."/>
            <person name="Labutti K."/>
            <person name="Lipzen A."/>
            <person name="Riley R."/>
            <person name="Barry K."/>
            <person name="Henrissat B."/>
            <person name="Grigoriev I.V."/>
            <person name="Herr J.R."/>
            <person name="Aime M.C."/>
        </authorList>
    </citation>
    <scope>NUCLEOTIDE SEQUENCE</scope>
    <source>
        <strain evidence="2">MCA 3950</strain>
    </source>
</reference>
<dbReference type="Proteomes" id="UP000812287">
    <property type="component" value="Unassembled WGS sequence"/>
</dbReference>
<proteinExistence type="predicted"/>
<feature type="compositionally biased region" description="Polar residues" evidence="1">
    <location>
        <begin position="273"/>
        <end position="286"/>
    </location>
</feature>
<dbReference type="AlphaFoldDB" id="A0A9P7VFM1"/>
<feature type="region of interest" description="Disordered" evidence="1">
    <location>
        <begin position="142"/>
        <end position="440"/>
    </location>
</feature>
<sequence>MRRRPPRRSSSTVLQPVTSTSSNLSGTTTSVDTKALIGLIVTVQGPKSGDENSERVSAAKMKTRQKDRAVAGSKTGRSSMFPPPTPQGKGKGRAQGSCMNADKRRRSGTFTVPVPSLLDSASTATCSDVSMLDASPDGIDVERAVLAPPPHPVLIPSHCEVASGHGKASLDSKAPKPPLPRSRNAPDKRPSTPSVVVKPTPSNDVEHVAPTRRTNKLSQTRLSDSEKAKTGLSSKTTSAPTGQSKHSSVGSLRRSSSVKRTEAIRKALAEVSLPSTSKRNEGQSLPSISIGDSIGQGSHSSSRSVTPLPTLSSNRTRPSASKNSSAASSRSISRQPPSQSPIATQQEPPSTDPFYRPPPRMLGMGVRRISSAPTAPHADRPLPTQQKGFKPPLLTGSQVPKSVERPPLSPRKEPSSDDTSFDCSFDLDPEELDNAMQEFD</sequence>
<dbReference type="OrthoDB" id="3010580at2759"/>
<feature type="compositionally biased region" description="Low complexity" evidence="1">
    <location>
        <begin position="191"/>
        <end position="202"/>
    </location>
</feature>
<protein>
    <submittedName>
        <fullName evidence="2">Uncharacterized protein</fullName>
    </submittedName>
</protein>
<dbReference type="GeneID" id="66104181"/>
<name>A0A9P7VFM1_9AGAR</name>
<keyword evidence="3" id="KW-1185">Reference proteome</keyword>
<feature type="compositionally biased region" description="Low complexity" evidence="1">
    <location>
        <begin position="287"/>
        <end position="304"/>
    </location>
</feature>
<feature type="compositionally biased region" description="Acidic residues" evidence="1">
    <location>
        <begin position="425"/>
        <end position="440"/>
    </location>
</feature>
<dbReference type="EMBL" id="MU250583">
    <property type="protein sequence ID" value="KAG7439824.1"/>
    <property type="molecule type" value="Genomic_DNA"/>
</dbReference>